<dbReference type="Proteomes" id="UP000284338">
    <property type="component" value="Unassembled WGS sequence"/>
</dbReference>
<reference evidence="1 2" key="1">
    <citation type="submission" date="2018-09" db="EMBL/GenBank/DDBJ databases">
        <title>Draft genome of a novel serratia sp. strain with antifungal activity.</title>
        <authorList>
            <person name="Dichmann S.I."/>
            <person name="Park B.P."/>
            <person name="Pathiraja D."/>
            <person name="Choi I.-G."/>
            <person name="Stougaard P."/>
            <person name="Hennessy R.C."/>
        </authorList>
    </citation>
    <scope>NUCLEOTIDE SEQUENCE [LARGE SCALE GENOMIC DNA]</scope>
    <source>
        <strain evidence="1 2">S40</strain>
    </source>
</reference>
<name>A0AA92X2B3_9GAMM</name>
<dbReference type="Pfam" id="PF15959">
    <property type="entry name" value="DUF4762"/>
    <property type="match status" value="1"/>
</dbReference>
<sequence length="67" mass="6988">MKKINLSEAGKIIGGTFACSNNFEWVGSGSSKTCNLVTVCADKFGNVKRTYRSAPVGSCSALAVTPN</sequence>
<comment type="caution">
    <text evidence="1">The sequence shown here is derived from an EMBL/GenBank/DDBJ whole genome shotgun (WGS) entry which is preliminary data.</text>
</comment>
<protein>
    <submittedName>
        <fullName evidence="1">DUF4762 domain-containing protein</fullName>
    </submittedName>
</protein>
<evidence type="ECO:0000313" key="2">
    <source>
        <dbReference type="Proteomes" id="UP000284338"/>
    </source>
</evidence>
<gene>
    <name evidence="1" type="ORF">D4100_21610</name>
</gene>
<proteinExistence type="predicted"/>
<organism evidence="1 2">
    <name type="scientific">Serratia inhibens</name>
    <dbReference type="NCBI Taxonomy" id="2338073"/>
    <lineage>
        <taxon>Bacteria</taxon>
        <taxon>Pseudomonadati</taxon>
        <taxon>Pseudomonadota</taxon>
        <taxon>Gammaproteobacteria</taxon>
        <taxon>Enterobacterales</taxon>
        <taxon>Yersiniaceae</taxon>
        <taxon>Serratia</taxon>
    </lineage>
</organism>
<dbReference type="RefSeq" id="WP_006318882.1">
    <property type="nucleotide sequence ID" value="NZ_QYYG01000009.1"/>
</dbReference>
<dbReference type="InterPro" id="IPR031882">
    <property type="entry name" value="DUF4762"/>
</dbReference>
<dbReference type="AlphaFoldDB" id="A0AA92X2B3"/>
<keyword evidence="2" id="KW-1185">Reference proteome</keyword>
<accession>A0AA92X2B3</accession>
<dbReference type="EMBL" id="QYYG01000009">
    <property type="protein sequence ID" value="RJF53492.1"/>
    <property type="molecule type" value="Genomic_DNA"/>
</dbReference>
<evidence type="ECO:0000313" key="1">
    <source>
        <dbReference type="EMBL" id="RJF53492.1"/>
    </source>
</evidence>